<keyword evidence="7" id="KW-1185">Reference proteome</keyword>
<dbReference type="Proteomes" id="UP001469553">
    <property type="component" value="Unassembled WGS sequence"/>
</dbReference>
<comment type="subcellular location">
    <subcellularLocation>
        <location evidence="1">Endoplasmic reticulum membrane</location>
        <topology evidence="1">Multi-pass membrane protein</topology>
    </subcellularLocation>
</comment>
<comment type="caution">
    <text evidence="6">The sequence shown here is derived from an EMBL/GenBank/DDBJ whole genome shotgun (WGS) entry which is preliminary data.</text>
</comment>
<sequence>MSDLNTNGALTRRRRATLAAGRVATVQPVNEASAAGRANLVTAGFSLHDGQRIQDRSLERPATKSEKKIHRSEIGDRLSCHKAQESLLSSASGYRNYRGVLNWCVVMLVLSNARLFLENILKYGILVDPIQVISLFLNNPYSWPAACLVIVSNVFILVALYTERQLSKGSFSEFAGFLVHCINLSILLTFPAAVVLLVPSMTPVEDVEDVYTIGCLITGFLLFGVGGYLAYREIRKTLVAVLTIVRLPGMCDGIFRAINTQTEMLCELNRRLDVILTQDRRQVAVPGLRGEMG</sequence>
<evidence type="ECO:0000313" key="6">
    <source>
        <dbReference type="EMBL" id="MEQ2303855.1"/>
    </source>
</evidence>
<name>A0ABV0ZD82_9TELE</name>
<evidence type="ECO:0000313" key="7">
    <source>
        <dbReference type="Proteomes" id="UP001469553"/>
    </source>
</evidence>
<keyword evidence="5" id="KW-0812">Transmembrane</keyword>
<keyword evidence="4" id="KW-0012">Acyltransferase</keyword>
<proteinExistence type="predicted"/>
<evidence type="ECO:0000256" key="3">
    <source>
        <dbReference type="ARBA" id="ARBA00022824"/>
    </source>
</evidence>
<evidence type="ECO:0000256" key="5">
    <source>
        <dbReference type="SAM" id="Phobius"/>
    </source>
</evidence>
<dbReference type="PANTHER" id="PTHR10408">
    <property type="entry name" value="STEROL O-ACYLTRANSFERASE"/>
    <property type="match status" value="1"/>
</dbReference>
<reference evidence="6 7" key="1">
    <citation type="submission" date="2021-06" db="EMBL/GenBank/DDBJ databases">
        <authorList>
            <person name="Palmer J.M."/>
        </authorList>
    </citation>
    <scope>NUCLEOTIDE SEQUENCE [LARGE SCALE GENOMIC DNA]</scope>
    <source>
        <strain evidence="6 7">AS_MEX2019</strain>
        <tissue evidence="6">Muscle</tissue>
    </source>
</reference>
<keyword evidence="2" id="KW-0808">Transferase</keyword>
<feature type="transmembrane region" description="Helical" evidence="5">
    <location>
        <begin position="210"/>
        <end position="231"/>
    </location>
</feature>
<accession>A0ABV0ZD82</accession>
<feature type="transmembrane region" description="Helical" evidence="5">
    <location>
        <begin position="100"/>
        <end position="121"/>
    </location>
</feature>
<feature type="transmembrane region" description="Helical" evidence="5">
    <location>
        <begin position="174"/>
        <end position="198"/>
    </location>
</feature>
<organism evidence="6 7">
    <name type="scientific">Ameca splendens</name>
    <dbReference type="NCBI Taxonomy" id="208324"/>
    <lineage>
        <taxon>Eukaryota</taxon>
        <taxon>Metazoa</taxon>
        <taxon>Chordata</taxon>
        <taxon>Craniata</taxon>
        <taxon>Vertebrata</taxon>
        <taxon>Euteleostomi</taxon>
        <taxon>Actinopterygii</taxon>
        <taxon>Neopterygii</taxon>
        <taxon>Teleostei</taxon>
        <taxon>Neoteleostei</taxon>
        <taxon>Acanthomorphata</taxon>
        <taxon>Ovalentaria</taxon>
        <taxon>Atherinomorphae</taxon>
        <taxon>Cyprinodontiformes</taxon>
        <taxon>Goodeidae</taxon>
        <taxon>Ameca</taxon>
    </lineage>
</organism>
<feature type="transmembrane region" description="Helical" evidence="5">
    <location>
        <begin position="141"/>
        <end position="162"/>
    </location>
</feature>
<keyword evidence="5" id="KW-0472">Membrane</keyword>
<protein>
    <submittedName>
        <fullName evidence="6">Uncharacterized protein</fullName>
    </submittedName>
</protein>
<dbReference type="PANTHER" id="PTHR10408:SF18">
    <property type="entry name" value="O-ACYLTRANSFERASE"/>
    <property type="match status" value="1"/>
</dbReference>
<dbReference type="EMBL" id="JAHRIP010058227">
    <property type="protein sequence ID" value="MEQ2303855.1"/>
    <property type="molecule type" value="Genomic_DNA"/>
</dbReference>
<evidence type="ECO:0000256" key="2">
    <source>
        <dbReference type="ARBA" id="ARBA00022679"/>
    </source>
</evidence>
<gene>
    <name evidence="6" type="ORF">AMECASPLE_021094</name>
</gene>
<keyword evidence="5" id="KW-1133">Transmembrane helix</keyword>
<keyword evidence="3" id="KW-0256">Endoplasmic reticulum</keyword>
<evidence type="ECO:0000256" key="4">
    <source>
        <dbReference type="ARBA" id="ARBA00023315"/>
    </source>
</evidence>
<evidence type="ECO:0000256" key="1">
    <source>
        <dbReference type="ARBA" id="ARBA00004477"/>
    </source>
</evidence>
<dbReference type="InterPro" id="IPR014371">
    <property type="entry name" value="Oat_ACAT_DAG_ARE"/>
</dbReference>